<evidence type="ECO:0000313" key="1">
    <source>
        <dbReference type="EMBL" id="AEH03630.1"/>
    </source>
</evidence>
<dbReference type="GeneID" id="26643735"/>
<evidence type="ECO:0000313" key="2">
    <source>
        <dbReference type="Proteomes" id="UP000008388"/>
    </source>
</evidence>
<reference evidence="1 2" key="1">
    <citation type="journal article" date="2011" name="Microbiology">
        <title>The Pseudomonas aeruginosa generalized transducing phage phiPA3 is a new member of the phiKZ-like group of 'jumbo' phages, and infects model laboratory strains and clinical isolates from cystic fibrosis patients.</title>
        <authorList>
            <person name="Monson R."/>
            <person name="Foulds I."/>
            <person name="Foweraker J."/>
            <person name="Welch M."/>
            <person name="Salmond G.P."/>
        </authorList>
    </citation>
    <scope>NUCLEOTIDE SEQUENCE [LARGE SCALE GENOMIC DNA]</scope>
</reference>
<organism evidence="1 2">
    <name type="scientific">Pseudomonas phage PhiPA3</name>
    <name type="common">Pseudomonas aeruginosa phage PhiPA3</name>
    <dbReference type="NCBI Taxonomy" id="998086"/>
    <lineage>
        <taxon>Viruses</taxon>
        <taxon>Duplodnaviria</taxon>
        <taxon>Heunggongvirae</taxon>
        <taxon>Uroviricota</taxon>
        <taxon>Caudoviricetes</taxon>
        <taxon>Chimalliviridae</taxon>
        <taxon>Miltoncavirus</taxon>
        <taxon>Miltoncavirus PhiPA3</taxon>
    </lineage>
</organism>
<accession>F8SJ50</accession>
<protein>
    <submittedName>
        <fullName evidence="1">Uncharacterized protein 207</fullName>
    </submittedName>
</protein>
<keyword evidence="2" id="KW-1185">Reference proteome</keyword>
<name>F8SJ50_BPPA3</name>
<dbReference type="Proteomes" id="UP000008388">
    <property type="component" value="Segment"/>
</dbReference>
<gene>
    <name evidence="1" type="primary">207</name>
</gene>
<sequence length="228" mass="25427">MTVTFSNELFGLFSAAPKLTGTKEDIKILKDTYLNDEWLKKRQPKKGKVSFKYGTYITDNIGSTLQNLIAGFNKSIQGNIATLKKFDASTAPLKKIVQAKQDNPNAVEEAEGLELKLHGLPARPTQELSTLSRDGLKSAARVYVDVLNDRTNLLSTNKYVEELQQTWHKLRHSVEHDTDADLICRAVIAVIKGAIDSDTELDMQSNEGFDTIKKNLLRDLSKLMSSSI</sequence>
<dbReference type="KEGG" id="vg:26643735"/>
<proteinExistence type="predicted"/>
<dbReference type="RefSeq" id="YP_009217286.1">
    <property type="nucleotide sequence ID" value="NC_028999.1"/>
</dbReference>
<organismHost>
    <name type="scientific">Pseudomonas aeruginosa</name>
    <dbReference type="NCBI Taxonomy" id="287"/>
</organismHost>
<dbReference type="EMBL" id="HQ630627">
    <property type="protein sequence ID" value="AEH03630.1"/>
    <property type="molecule type" value="Genomic_DNA"/>
</dbReference>